<feature type="transmembrane region" description="Helical" evidence="1">
    <location>
        <begin position="6"/>
        <end position="26"/>
    </location>
</feature>
<evidence type="ECO:0000313" key="4">
    <source>
        <dbReference type="EMBL" id="RCK78886.1"/>
    </source>
</evidence>
<dbReference type="EMBL" id="QOQW01000018">
    <property type="protein sequence ID" value="RCK78886.1"/>
    <property type="molecule type" value="Genomic_DNA"/>
</dbReference>
<feature type="transmembrane region" description="Helical" evidence="1">
    <location>
        <begin position="57"/>
        <end position="79"/>
    </location>
</feature>
<keyword evidence="1" id="KW-1133">Transmembrane helix</keyword>
<dbReference type="Proteomes" id="UP000252355">
    <property type="component" value="Unassembled WGS sequence"/>
</dbReference>
<dbReference type="PANTHER" id="PTHR37464:SF1">
    <property type="entry name" value="BLL2463 PROTEIN"/>
    <property type="match status" value="1"/>
</dbReference>
<gene>
    <name evidence="4" type="ORF">OZSIB_1036</name>
</gene>
<dbReference type="Pfam" id="PF13519">
    <property type="entry name" value="VWA_2"/>
    <property type="match status" value="1"/>
</dbReference>
<evidence type="ECO:0000313" key="5">
    <source>
        <dbReference type="Proteomes" id="UP000252355"/>
    </source>
</evidence>
<evidence type="ECO:0000256" key="1">
    <source>
        <dbReference type="SAM" id="Phobius"/>
    </source>
</evidence>
<dbReference type="PANTHER" id="PTHR37464">
    <property type="entry name" value="BLL2463 PROTEIN"/>
    <property type="match status" value="1"/>
</dbReference>
<sequence>MLTFGHPLFLTGLLTAAVPIWLHLYYRRTPVPKDFPSLRLIRLSVEAVVRRLKLRNWLLLALRLLVLLLLVLGLARPYLGSTFGSLAHTGAPAAFVVILDNSLSMGVTHQGISLFNSAKAKALEILERMGPYDKASVALLHDPGTLLFTQLSWDKQDLKEAVRNAPLSYSGTNLPGVLQAAVKLVAPVRSYKRAVYLITDMTSVAWKPLLESGDVLGRIDPGIELVLIPVGDGSPPNLAVAEVSLDQPLVMKGRPATVWVTVANHGDRARTTRLSLLVDGDKKQEMPLEVPARGRQRVKVPVTFPAEGMVAVTAQLPADALPHDDVRYLAVQVLPPQKVLIVKPPAERDGTPSRDDLFLRFALNPLNRREGATFLVESREPEEALSLRLADYTAVYLVNQRQLPEPLVGRLIDYVLGGGYCVIFLGSRTDPEWYNAHLLDAPGGRHLLPARLFKRVGNAVSKAIAYQLTDLDLGHPAFSLFATEGNGDPRRAHVWEFFQVQPNPGALVLARMSHGLPGLVEERRGQGKVLLVAFSADTSWTNWPLKPTFLPFLHQSLAGMLGRRGLRGEAIRPGMPVSMVVQQEDLQKVTLVPPQGPPVELPIRREGGGEGLLHFSTTRTELPGFYRLLLEGKEGTRTEAFTVNPPPEESDLERIPMQKIPRFRPVTHRAGSATTLGEKVQEVREGKDISRFLLWLLLAAALAETIVANRPSGLRAEARA</sequence>
<dbReference type="Gene3D" id="2.60.40.10">
    <property type="entry name" value="Immunoglobulins"/>
    <property type="match status" value="1"/>
</dbReference>
<organism evidence="4 5">
    <name type="scientific">Candidatus Ozemobacter sibiricus</name>
    <dbReference type="NCBI Taxonomy" id="2268124"/>
    <lineage>
        <taxon>Bacteria</taxon>
        <taxon>Candidatus Ozemobacteria</taxon>
        <taxon>Candidatus Ozemobacterales</taxon>
        <taxon>Candidatus Ozemobacteraceae</taxon>
        <taxon>Candidatus Ozemobacter</taxon>
    </lineage>
</organism>
<feature type="domain" description="Aerotolerance regulator N-terminal" evidence="2">
    <location>
        <begin position="1"/>
        <end position="77"/>
    </location>
</feature>
<protein>
    <recommendedName>
        <fullName evidence="6">VWFA domain-containing protein</fullName>
    </recommendedName>
</protein>
<accession>A0A367ZLB2</accession>
<dbReference type="CDD" id="cd00198">
    <property type="entry name" value="vWFA"/>
    <property type="match status" value="1"/>
</dbReference>
<dbReference type="AlphaFoldDB" id="A0A367ZLB2"/>
<dbReference type="NCBIfam" id="TIGR02226">
    <property type="entry name" value="two_anch"/>
    <property type="match status" value="1"/>
</dbReference>
<feature type="domain" description="VWFA" evidence="3">
    <location>
        <begin position="96"/>
        <end position="200"/>
    </location>
</feature>
<dbReference type="Gene3D" id="3.40.50.880">
    <property type="match status" value="1"/>
</dbReference>
<evidence type="ECO:0008006" key="6">
    <source>
        <dbReference type="Google" id="ProtNLM"/>
    </source>
</evidence>
<dbReference type="SUPFAM" id="SSF53300">
    <property type="entry name" value="vWA-like"/>
    <property type="match status" value="1"/>
</dbReference>
<name>A0A367ZLB2_9BACT</name>
<keyword evidence="1" id="KW-0812">Transmembrane</keyword>
<evidence type="ECO:0000259" key="3">
    <source>
        <dbReference type="Pfam" id="PF13519"/>
    </source>
</evidence>
<reference evidence="4 5" key="1">
    <citation type="submission" date="2018-05" db="EMBL/GenBank/DDBJ databases">
        <title>A metagenomic window into the 2 km-deep terrestrial subsurface aquifer revealed taxonomically and functionally diverse microbial community comprising novel uncultured bacterial lineages.</title>
        <authorList>
            <person name="Kadnikov V.V."/>
            <person name="Mardanov A.V."/>
            <person name="Beletsky A.V."/>
            <person name="Banks D."/>
            <person name="Pimenov N.V."/>
            <person name="Frank Y.A."/>
            <person name="Karnachuk O.V."/>
            <person name="Ravin N.V."/>
        </authorList>
    </citation>
    <scope>NUCLEOTIDE SEQUENCE [LARGE SCALE GENOMIC DNA]</scope>
    <source>
        <strain evidence="4">BY5</strain>
    </source>
</reference>
<dbReference type="InterPro" id="IPR002035">
    <property type="entry name" value="VWF_A"/>
</dbReference>
<keyword evidence="1" id="KW-0472">Membrane</keyword>
<dbReference type="SUPFAM" id="SSF52317">
    <property type="entry name" value="Class I glutamine amidotransferase-like"/>
    <property type="match status" value="1"/>
</dbReference>
<proteinExistence type="predicted"/>
<dbReference type="InterPro" id="IPR024163">
    <property type="entry name" value="Aerotolerance_reg_N"/>
</dbReference>
<comment type="caution">
    <text evidence="4">The sequence shown here is derived from an EMBL/GenBank/DDBJ whole genome shotgun (WGS) entry which is preliminary data.</text>
</comment>
<dbReference type="InterPro" id="IPR011933">
    <property type="entry name" value="Double_TM_dom"/>
</dbReference>
<dbReference type="InterPro" id="IPR029062">
    <property type="entry name" value="Class_I_gatase-like"/>
</dbReference>
<dbReference type="Pfam" id="PF07584">
    <property type="entry name" value="BatA"/>
    <property type="match status" value="1"/>
</dbReference>
<dbReference type="Gene3D" id="3.40.50.410">
    <property type="entry name" value="von Willebrand factor, type A domain"/>
    <property type="match status" value="1"/>
</dbReference>
<dbReference type="InterPro" id="IPR013783">
    <property type="entry name" value="Ig-like_fold"/>
</dbReference>
<dbReference type="InterPro" id="IPR036465">
    <property type="entry name" value="vWFA_dom_sf"/>
</dbReference>
<evidence type="ECO:0000259" key="2">
    <source>
        <dbReference type="Pfam" id="PF07584"/>
    </source>
</evidence>